<evidence type="ECO:0000313" key="2">
    <source>
        <dbReference type="EMBL" id="WAQ82897.1"/>
    </source>
</evidence>
<reference evidence="2" key="1">
    <citation type="submission" date="2022-10" db="EMBL/GenBank/DDBJ databases">
        <title>Puccinia triticina Genome sequencing and assembly.</title>
        <authorList>
            <person name="Li C."/>
        </authorList>
    </citation>
    <scope>NUCLEOTIDE SEQUENCE</scope>
    <source>
        <strain evidence="2">Pt15</strain>
    </source>
</reference>
<dbReference type="EMBL" id="CP110423">
    <property type="protein sequence ID" value="WAQ82897.1"/>
    <property type="molecule type" value="Genomic_DNA"/>
</dbReference>
<sequence>MALPWEGQHELGSLIGLCEVFGTTPRQAAHRAKDSDVGEVGGQQSTPSAAGPPPETCAQFAAAASPDSFPPIESSNLLNPFGPNIRWSPRPETRTH</sequence>
<dbReference type="GeneID" id="77808108"/>
<accession>A0ABY7CEI8</accession>
<evidence type="ECO:0000256" key="1">
    <source>
        <dbReference type="SAM" id="MobiDB-lite"/>
    </source>
</evidence>
<dbReference type="Proteomes" id="UP001164743">
    <property type="component" value="Chromosome 3A"/>
</dbReference>
<evidence type="ECO:0000313" key="3">
    <source>
        <dbReference type="Proteomes" id="UP001164743"/>
    </source>
</evidence>
<name>A0ABY7CEI8_9BASI</name>
<keyword evidence="3" id="KW-1185">Reference proteome</keyword>
<feature type="region of interest" description="Disordered" evidence="1">
    <location>
        <begin position="26"/>
        <end position="96"/>
    </location>
</feature>
<dbReference type="RefSeq" id="XP_053018452.1">
    <property type="nucleotide sequence ID" value="XM_053167213.1"/>
</dbReference>
<gene>
    <name evidence="2" type="ORF">PtA15_3A262</name>
</gene>
<proteinExistence type="predicted"/>
<protein>
    <submittedName>
        <fullName evidence="2">Uncharacterized protein</fullName>
    </submittedName>
</protein>
<organism evidence="2 3">
    <name type="scientific">Puccinia triticina</name>
    <dbReference type="NCBI Taxonomy" id="208348"/>
    <lineage>
        <taxon>Eukaryota</taxon>
        <taxon>Fungi</taxon>
        <taxon>Dikarya</taxon>
        <taxon>Basidiomycota</taxon>
        <taxon>Pucciniomycotina</taxon>
        <taxon>Pucciniomycetes</taxon>
        <taxon>Pucciniales</taxon>
        <taxon>Pucciniaceae</taxon>
        <taxon>Puccinia</taxon>
    </lineage>
</organism>